<dbReference type="Proteomes" id="UP000230423">
    <property type="component" value="Unassembled WGS sequence"/>
</dbReference>
<feature type="non-terminal residue" evidence="2">
    <location>
        <position position="1"/>
    </location>
</feature>
<dbReference type="OrthoDB" id="5781816at2759"/>
<dbReference type="InterPro" id="IPR053295">
    <property type="entry name" value="Innate_immunity_reg"/>
</dbReference>
<protein>
    <recommendedName>
        <fullName evidence="1">Irg-7-like Ig-like domain-containing protein</fullName>
    </recommendedName>
</protein>
<evidence type="ECO:0000313" key="3">
    <source>
        <dbReference type="Proteomes" id="UP000230423"/>
    </source>
</evidence>
<accession>A0A2G9T8N5</accession>
<dbReference type="InterPro" id="IPR057085">
    <property type="entry name" value="Ig_Irg-7"/>
</dbReference>
<evidence type="ECO:0000313" key="2">
    <source>
        <dbReference type="EMBL" id="PIO54304.1"/>
    </source>
</evidence>
<organism evidence="2 3">
    <name type="scientific">Teladorsagia circumcincta</name>
    <name type="common">Brown stomach worm</name>
    <name type="synonym">Ostertagia circumcincta</name>
    <dbReference type="NCBI Taxonomy" id="45464"/>
    <lineage>
        <taxon>Eukaryota</taxon>
        <taxon>Metazoa</taxon>
        <taxon>Ecdysozoa</taxon>
        <taxon>Nematoda</taxon>
        <taxon>Chromadorea</taxon>
        <taxon>Rhabditida</taxon>
        <taxon>Rhabditina</taxon>
        <taxon>Rhabditomorpha</taxon>
        <taxon>Strongyloidea</taxon>
        <taxon>Trichostrongylidae</taxon>
        <taxon>Teladorsagia</taxon>
    </lineage>
</organism>
<dbReference type="AlphaFoldDB" id="A0A2G9T8N5"/>
<dbReference type="Pfam" id="PF24415">
    <property type="entry name" value="Ig_Irg-7"/>
    <property type="match status" value="1"/>
</dbReference>
<evidence type="ECO:0000259" key="1">
    <source>
        <dbReference type="Pfam" id="PF24415"/>
    </source>
</evidence>
<reference evidence="2 3" key="1">
    <citation type="submission" date="2015-09" db="EMBL/GenBank/DDBJ databases">
        <title>Draft genome of the parasitic nematode Teladorsagia circumcincta isolate WARC Sus (inbred).</title>
        <authorList>
            <person name="Mitreva M."/>
        </authorList>
    </citation>
    <scope>NUCLEOTIDE SEQUENCE [LARGE SCALE GENOMIC DNA]</scope>
    <source>
        <strain evidence="2 3">S</strain>
    </source>
</reference>
<gene>
    <name evidence="2" type="ORF">TELCIR_24336</name>
</gene>
<feature type="non-terminal residue" evidence="2">
    <location>
        <position position="60"/>
    </location>
</feature>
<sequence length="60" mass="6876">KLHNAVTYERRGNCAFGWMTQPFSCPKDGSVAKEFMISHVGEDEYGYLFQRLTVAHCNHP</sequence>
<dbReference type="PANTHER" id="PTHR47324">
    <property type="entry name" value="PROTEIN IRG-7-RELATED"/>
    <property type="match status" value="1"/>
</dbReference>
<name>A0A2G9T8N5_TELCI</name>
<feature type="domain" description="Irg-7-like Ig-like" evidence="1">
    <location>
        <begin position="9"/>
        <end position="58"/>
    </location>
</feature>
<dbReference type="EMBL" id="KZ398566">
    <property type="protein sequence ID" value="PIO54304.1"/>
    <property type="molecule type" value="Genomic_DNA"/>
</dbReference>
<keyword evidence="3" id="KW-1185">Reference proteome</keyword>
<dbReference type="PANTHER" id="PTHR47324:SF1">
    <property type="entry name" value="EGF-LIKE DOMAIN-CONTAINING PROTEIN-RELATED"/>
    <property type="match status" value="1"/>
</dbReference>
<proteinExistence type="predicted"/>